<dbReference type="Gene3D" id="3.40.47.10">
    <property type="match status" value="2"/>
</dbReference>
<evidence type="ECO:0000256" key="2">
    <source>
        <dbReference type="ARBA" id="ARBA00023315"/>
    </source>
</evidence>
<dbReference type="InterPro" id="IPR013747">
    <property type="entry name" value="ACP_syn_III_C"/>
</dbReference>
<proteinExistence type="predicted"/>
<dbReference type="PANTHER" id="PTHR34069">
    <property type="entry name" value="3-OXOACYL-[ACYL-CARRIER-PROTEIN] SYNTHASE 3"/>
    <property type="match status" value="1"/>
</dbReference>
<evidence type="ECO:0000313" key="5">
    <source>
        <dbReference type="EMBL" id="ATE55008.1"/>
    </source>
</evidence>
<dbReference type="EMBL" id="CP023445">
    <property type="protein sequence ID" value="ATE55008.1"/>
    <property type="molecule type" value="Genomic_DNA"/>
</dbReference>
<dbReference type="GO" id="GO:0044550">
    <property type="term" value="P:secondary metabolite biosynthetic process"/>
    <property type="evidence" value="ECO:0007669"/>
    <property type="project" value="TreeGrafter"/>
</dbReference>
<dbReference type="Proteomes" id="UP000218505">
    <property type="component" value="Chromosome"/>
</dbReference>
<organism evidence="5 6">
    <name type="scientific">Actinosynnema pretiosum</name>
    <dbReference type="NCBI Taxonomy" id="42197"/>
    <lineage>
        <taxon>Bacteria</taxon>
        <taxon>Bacillati</taxon>
        <taxon>Actinomycetota</taxon>
        <taxon>Actinomycetes</taxon>
        <taxon>Pseudonocardiales</taxon>
        <taxon>Pseudonocardiaceae</taxon>
        <taxon>Actinosynnema</taxon>
    </lineage>
</organism>
<protein>
    <submittedName>
        <fullName evidence="5">3-oxoacyl-ACP synthase</fullName>
    </submittedName>
</protein>
<reference evidence="5" key="1">
    <citation type="submission" date="2017-09" db="EMBL/GenBank/DDBJ databases">
        <title>Complete Genome Sequence of ansamitocin-producing Bacterium Actinosynnema pretiosum X47.</title>
        <authorList>
            <person name="Cao G."/>
            <person name="Zong G."/>
            <person name="Zhong C."/>
            <person name="Fu J."/>
        </authorList>
    </citation>
    <scope>NUCLEOTIDE SEQUENCE [LARGE SCALE GENOMIC DNA]</scope>
    <source>
        <strain evidence="5">X47</strain>
    </source>
</reference>
<evidence type="ECO:0000259" key="4">
    <source>
        <dbReference type="Pfam" id="PF08545"/>
    </source>
</evidence>
<gene>
    <name evidence="5" type="ORF">CNX65_18370</name>
</gene>
<name>A0A290Z7M6_9PSEU</name>
<dbReference type="Pfam" id="PF08541">
    <property type="entry name" value="ACP_syn_III_C"/>
    <property type="match status" value="1"/>
</dbReference>
<dbReference type="RefSeq" id="WP_096494700.1">
    <property type="nucleotide sequence ID" value="NZ_CP023445.1"/>
</dbReference>
<dbReference type="InterPro" id="IPR016039">
    <property type="entry name" value="Thiolase-like"/>
</dbReference>
<dbReference type="InterPro" id="IPR013751">
    <property type="entry name" value="ACP_syn_III_N"/>
</dbReference>
<feature type="domain" description="Beta-ketoacyl-[acyl-carrier-protein] synthase III N-terminal" evidence="4">
    <location>
        <begin position="108"/>
        <end position="184"/>
    </location>
</feature>
<feature type="domain" description="Beta-ketoacyl-[acyl-carrier-protein] synthase III C-terminal" evidence="3">
    <location>
        <begin position="246"/>
        <end position="335"/>
    </location>
</feature>
<accession>A0A290Z7M6</accession>
<dbReference type="PANTHER" id="PTHR34069:SF2">
    <property type="entry name" value="BETA-KETOACYL-[ACYL-CARRIER-PROTEIN] SYNTHASE III"/>
    <property type="match status" value="1"/>
</dbReference>
<evidence type="ECO:0000313" key="6">
    <source>
        <dbReference type="Proteomes" id="UP000218505"/>
    </source>
</evidence>
<evidence type="ECO:0000256" key="1">
    <source>
        <dbReference type="ARBA" id="ARBA00022679"/>
    </source>
</evidence>
<dbReference type="Pfam" id="PF08545">
    <property type="entry name" value="ACP_syn_III"/>
    <property type="match status" value="1"/>
</dbReference>
<keyword evidence="1" id="KW-0808">Transferase</keyword>
<keyword evidence="6" id="KW-1185">Reference proteome</keyword>
<dbReference type="AlphaFoldDB" id="A0A290Z7M6"/>
<dbReference type="GO" id="GO:0006633">
    <property type="term" value="P:fatty acid biosynthetic process"/>
    <property type="evidence" value="ECO:0007669"/>
    <property type="project" value="InterPro"/>
</dbReference>
<sequence>MDHGITALATALGDPVAVRDVVADYTDDVERVLGYGYRTVHRAPDDVGVTDLAVRAGGRALDLAGVRPHEVDLLVLALTDLADYLYWDAAAATAHRLGLRRAEAVLVDQGCAGGVTALDTTAGRFATHPDYTTALVVGACRVVEPYWNRLGTHSLLFSDGAAAAVAVRGAPTLRWRACHTESDGRYADFFRMDLGGGAHPFTPGGPAPEVRDAWDVMDHFGYDADRFTGFAEEVDDRTARAVHRACARAGCAEEDLARLVLLNDNPKVLRAQAELIGVPVERTNLALAAEHGHLGAADHLFGLADLWSSGALNPGDLVALAANGRGMHWSCAVLQA</sequence>
<evidence type="ECO:0000259" key="3">
    <source>
        <dbReference type="Pfam" id="PF08541"/>
    </source>
</evidence>
<dbReference type="SUPFAM" id="SSF53901">
    <property type="entry name" value="Thiolase-like"/>
    <property type="match status" value="1"/>
</dbReference>
<keyword evidence="2" id="KW-0012">Acyltransferase</keyword>
<dbReference type="GO" id="GO:0004315">
    <property type="term" value="F:3-oxoacyl-[acyl-carrier-protein] synthase activity"/>
    <property type="evidence" value="ECO:0007669"/>
    <property type="project" value="InterPro"/>
</dbReference>
<dbReference type="KEGG" id="apre:CNX65_18370"/>